<keyword evidence="3" id="KW-1185">Reference proteome</keyword>
<dbReference type="EMBL" id="KQ964601">
    <property type="protein sequence ID" value="KXN67988.1"/>
    <property type="molecule type" value="Genomic_DNA"/>
</dbReference>
<dbReference type="AlphaFoldDB" id="A0A137NZ60"/>
<feature type="domain" description="PIN" evidence="1">
    <location>
        <begin position="4"/>
        <end position="115"/>
    </location>
</feature>
<sequence>MVNSVIIIDTNIFHHDIKLVEDIINNSSILNVVIVIPWAVLQELDSQKSIRKSSLARSAQQAHDKILEWFKVKKTNEYISSFENNDDKILDCCNYFKTYFPAPVILLTNDKNLRVKGEVHEITTNTSAELNKQFQEAIKHLINNMEVDVPYNKESNEKPLNQVILHDNPVIEDKNDITMYDAPKDTFNHLPHVYDDLNNVEMGDYHPEDGTCLENDKEFKYVSHYGPSIHYSVELYSVIASIIHYCEANLNQQLQKHLEKELGDMWDLSVKHQPPWTLNQMVEIIDQKYDSVFKSIYPSELKQTLYKLKSILKSWARLKEYNLGKVYKNDALNLVEFTELLLMLDKNQRTEVMDRRGLLNHFRENIIKCREP</sequence>
<dbReference type="GO" id="GO:0004540">
    <property type="term" value="F:RNA nuclease activity"/>
    <property type="evidence" value="ECO:0007669"/>
    <property type="project" value="UniProtKB-ARBA"/>
</dbReference>
<evidence type="ECO:0000313" key="3">
    <source>
        <dbReference type="Proteomes" id="UP000070444"/>
    </source>
</evidence>
<evidence type="ECO:0000259" key="1">
    <source>
        <dbReference type="SMART" id="SM00670"/>
    </source>
</evidence>
<dbReference type="SUPFAM" id="SSF88723">
    <property type="entry name" value="PIN domain-like"/>
    <property type="match status" value="1"/>
</dbReference>
<dbReference type="InterPro" id="IPR029060">
    <property type="entry name" value="PIN-like_dom_sf"/>
</dbReference>
<dbReference type="PANTHER" id="PTHR16161">
    <property type="entry name" value="TRANSCRIPTIONAL PROTEIN SWT1"/>
    <property type="match status" value="1"/>
</dbReference>
<protein>
    <recommendedName>
        <fullName evidence="1">PIN domain-containing protein</fullName>
    </recommendedName>
</protein>
<dbReference type="InterPro" id="IPR002716">
    <property type="entry name" value="PIN_dom"/>
</dbReference>
<accession>A0A137NZ60</accession>
<organism evidence="2 3">
    <name type="scientific">Conidiobolus coronatus (strain ATCC 28846 / CBS 209.66 / NRRL 28638)</name>
    <name type="common">Delacroixia coronata</name>
    <dbReference type="NCBI Taxonomy" id="796925"/>
    <lineage>
        <taxon>Eukaryota</taxon>
        <taxon>Fungi</taxon>
        <taxon>Fungi incertae sedis</taxon>
        <taxon>Zoopagomycota</taxon>
        <taxon>Entomophthoromycotina</taxon>
        <taxon>Entomophthoromycetes</taxon>
        <taxon>Entomophthorales</taxon>
        <taxon>Ancylistaceae</taxon>
        <taxon>Conidiobolus</taxon>
    </lineage>
</organism>
<dbReference type="Gene3D" id="3.40.50.1010">
    <property type="entry name" value="5'-nuclease"/>
    <property type="match status" value="1"/>
</dbReference>
<dbReference type="CDD" id="cd18727">
    <property type="entry name" value="PIN_Swt1-like"/>
    <property type="match status" value="1"/>
</dbReference>
<gene>
    <name evidence="2" type="ORF">CONCODRAFT_79942</name>
</gene>
<dbReference type="OrthoDB" id="2017974at2759"/>
<dbReference type="Pfam" id="PF13638">
    <property type="entry name" value="PIN_4"/>
    <property type="match status" value="1"/>
</dbReference>
<evidence type="ECO:0000313" key="2">
    <source>
        <dbReference type="EMBL" id="KXN67988.1"/>
    </source>
</evidence>
<name>A0A137NZ60_CONC2</name>
<dbReference type="GO" id="GO:0005634">
    <property type="term" value="C:nucleus"/>
    <property type="evidence" value="ECO:0007669"/>
    <property type="project" value="TreeGrafter"/>
</dbReference>
<dbReference type="SMART" id="SM00670">
    <property type="entry name" value="PINc"/>
    <property type="match status" value="1"/>
</dbReference>
<reference evidence="2 3" key="1">
    <citation type="journal article" date="2015" name="Genome Biol. Evol.">
        <title>Phylogenomic analyses indicate that early fungi evolved digesting cell walls of algal ancestors of land plants.</title>
        <authorList>
            <person name="Chang Y."/>
            <person name="Wang S."/>
            <person name="Sekimoto S."/>
            <person name="Aerts A.L."/>
            <person name="Choi C."/>
            <person name="Clum A."/>
            <person name="LaButti K.M."/>
            <person name="Lindquist E.A."/>
            <person name="Yee Ngan C."/>
            <person name="Ohm R.A."/>
            <person name="Salamov A.A."/>
            <person name="Grigoriev I.V."/>
            <person name="Spatafora J.W."/>
            <person name="Berbee M.L."/>
        </authorList>
    </citation>
    <scope>NUCLEOTIDE SEQUENCE [LARGE SCALE GENOMIC DNA]</scope>
    <source>
        <strain evidence="2 3">NRRL 28638</strain>
    </source>
</reference>
<dbReference type="InterPro" id="IPR052626">
    <property type="entry name" value="SWT1_Regulator"/>
</dbReference>
<dbReference type="PANTHER" id="PTHR16161:SF0">
    <property type="entry name" value="TRANSCRIPTIONAL PROTEIN SWT1"/>
    <property type="match status" value="1"/>
</dbReference>
<proteinExistence type="predicted"/>
<dbReference type="Proteomes" id="UP000070444">
    <property type="component" value="Unassembled WGS sequence"/>
</dbReference>